<keyword evidence="1" id="KW-1133">Transmembrane helix</keyword>
<gene>
    <name evidence="3" type="ordered locus">Mboo_1243</name>
</gene>
<feature type="transmembrane region" description="Helical" evidence="1">
    <location>
        <begin position="12"/>
        <end position="33"/>
    </location>
</feature>
<dbReference type="STRING" id="456442.Mboo_1243"/>
<dbReference type="EMBL" id="CP000780">
    <property type="protein sequence ID" value="ABS55761.1"/>
    <property type="molecule type" value="Genomic_DNA"/>
</dbReference>
<protein>
    <recommendedName>
        <fullName evidence="2">DUF5658 domain-containing protein</fullName>
    </recommendedName>
</protein>
<dbReference type="Pfam" id="PF18902">
    <property type="entry name" value="DUF5658"/>
    <property type="match status" value="1"/>
</dbReference>
<keyword evidence="1" id="KW-0812">Transmembrane</keyword>
<evidence type="ECO:0000259" key="2">
    <source>
        <dbReference type="Pfam" id="PF18902"/>
    </source>
</evidence>
<proteinExistence type="predicted"/>
<evidence type="ECO:0000313" key="3">
    <source>
        <dbReference type="EMBL" id="ABS55761.1"/>
    </source>
</evidence>
<reference evidence="4" key="1">
    <citation type="journal article" date="2015" name="Microbiology">
        <title>Genome of Methanoregula boonei 6A8 reveals adaptations to oligotrophic peatland environments.</title>
        <authorList>
            <person name="Braeuer S."/>
            <person name="Cadillo-Quiroz H."/>
            <person name="Kyrpides N."/>
            <person name="Woyke T."/>
            <person name="Goodwin L."/>
            <person name="Detter C."/>
            <person name="Podell S."/>
            <person name="Yavitt J.B."/>
            <person name="Zinder S.H."/>
        </authorList>
    </citation>
    <scope>NUCLEOTIDE SEQUENCE [LARGE SCALE GENOMIC DNA]</scope>
    <source>
        <strain evidence="4">DSM 21154 / JCM 14090 / 6A8</strain>
    </source>
</reference>
<feature type="transmembrane region" description="Helical" evidence="1">
    <location>
        <begin position="53"/>
        <end position="73"/>
    </location>
</feature>
<sequence>MGIHRSGQGPNLWNLVVIGILCEIGDAVTTAAILAHGGSEKNLIFAPVAAHPWLMLAVKVISFAIAAGSLAYLGMKLDFHWRNVVAGLMVIIIIVFGVLPIVSNCWQLWLYHSSGSGVLL</sequence>
<feature type="transmembrane region" description="Helical" evidence="1">
    <location>
        <begin position="85"/>
        <end position="109"/>
    </location>
</feature>
<keyword evidence="1" id="KW-0472">Membrane</keyword>
<dbReference type="Proteomes" id="UP000002408">
    <property type="component" value="Chromosome"/>
</dbReference>
<name>A7I7Q0_METB6</name>
<accession>A7I7Q0</accession>
<dbReference type="InterPro" id="IPR043717">
    <property type="entry name" value="DUF5658"/>
</dbReference>
<dbReference type="GeneID" id="5409927"/>
<evidence type="ECO:0000256" key="1">
    <source>
        <dbReference type="SAM" id="Phobius"/>
    </source>
</evidence>
<dbReference type="RefSeq" id="WP_012106792.1">
    <property type="nucleotide sequence ID" value="NC_009712.1"/>
</dbReference>
<dbReference type="AlphaFoldDB" id="A7I7Q0"/>
<evidence type="ECO:0000313" key="4">
    <source>
        <dbReference type="Proteomes" id="UP000002408"/>
    </source>
</evidence>
<feature type="domain" description="DUF5658" evidence="2">
    <location>
        <begin position="21"/>
        <end position="106"/>
    </location>
</feature>
<keyword evidence="4" id="KW-1185">Reference proteome</keyword>
<dbReference type="KEGG" id="mbn:Mboo_1243"/>
<organism evidence="3 4">
    <name type="scientific">Methanoregula boonei (strain DSM 21154 / JCM 14090 / 6A8)</name>
    <dbReference type="NCBI Taxonomy" id="456442"/>
    <lineage>
        <taxon>Archaea</taxon>
        <taxon>Methanobacteriati</taxon>
        <taxon>Methanobacteriota</taxon>
        <taxon>Stenosarchaea group</taxon>
        <taxon>Methanomicrobia</taxon>
        <taxon>Methanomicrobiales</taxon>
        <taxon>Methanoregulaceae</taxon>
        <taxon>Methanoregula</taxon>
    </lineage>
</organism>
<dbReference type="HOGENOM" id="CLU_2044402_0_0_2"/>